<evidence type="ECO:0000256" key="4">
    <source>
        <dbReference type="SAM" id="MobiDB-lite"/>
    </source>
</evidence>
<evidence type="ECO:0000256" key="1">
    <source>
        <dbReference type="ARBA" id="ARBA00007347"/>
    </source>
</evidence>
<dbReference type="Proteomes" id="UP000683000">
    <property type="component" value="Unassembled WGS sequence"/>
</dbReference>
<evidence type="ECO:0000256" key="2">
    <source>
        <dbReference type="ARBA" id="ARBA00023157"/>
    </source>
</evidence>
<evidence type="ECO:0000259" key="5">
    <source>
        <dbReference type="PROSITE" id="PS00036"/>
    </source>
</evidence>
<keyword evidence="3" id="KW-0143">Chaperone</keyword>
<dbReference type="OrthoDB" id="532630at2759"/>
<keyword evidence="7" id="KW-1185">Reference proteome</keyword>
<evidence type="ECO:0000313" key="7">
    <source>
        <dbReference type="Proteomes" id="UP000683000"/>
    </source>
</evidence>
<dbReference type="AlphaFoldDB" id="A0A8I2YSM2"/>
<gene>
    <name evidence="6" type="ORF">JVT61DRAFT_2042</name>
</gene>
<sequence length="78" mass="9170">MHPQLSDKRDACREFIEALDLCHSSSWKRLTGGCNEQKSALIQCLRKESRERSSRNRNSAKERRLKTEQAWKELHADD</sequence>
<dbReference type="PROSITE" id="PS00036">
    <property type="entry name" value="BZIP_BASIC"/>
    <property type="match status" value="1"/>
</dbReference>
<keyword evidence="3" id="KW-0999">Mitochondrion inner membrane</keyword>
<comment type="caution">
    <text evidence="6">The sequence shown here is derived from an EMBL/GenBank/DDBJ whole genome shotgun (WGS) entry which is preliminary data.</text>
</comment>
<protein>
    <recommendedName>
        <fullName evidence="3">COX assembly mitochondrial protein</fullName>
    </recommendedName>
</protein>
<comment type="similarity">
    <text evidence="1 3">Belongs to the CMC family.</text>
</comment>
<comment type="function">
    <text evidence="3">Required for mitochondrial cytochrome c oxidase (COX) assembly and respiration.</text>
</comment>
<evidence type="ECO:0000256" key="3">
    <source>
        <dbReference type="RuleBase" id="RU364104"/>
    </source>
</evidence>
<keyword evidence="2" id="KW-1015">Disulfide bond</keyword>
<proteinExistence type="inferred from homology"/>
<accession>A0A8I2YSM2</accession>
<reference evidence="6" key="1">
    <citation type="submission" date="2021-03" db="EMBL/GenBank/DDBJ databases">
        <title>Evolutionary innovations through gain and loss of genes in the ectomycorrhizal Boletales.</title>
        <authorList>
            <person name="Wu G."/>
            <person name="Miyauchi S."/>
            <person name="Morin E."/>
            <person name="Yang Z.-L."/>
            <person name="Xu J."/>
            <person name="Martin F.M."/>
        </authorList>
    </citation>
    <scope>NUCLEOTIDE SEQUENCE</scope>
    <source>
        <strain evidence="6">BR01</strain>
    </source>
</reference>
<keyword evidence="3" id="KW-0472">Membrane</keyword>
<organism evidence="6 7">
    <name type="scientific">Boletus reticuloceps</name>
    <dbReference type="NCBI Taxonomy" id="495285"/>
    <lineage>
        <taxon>Eukaryota</taxon>
        <taxon>Fungi</taxon>
        <taxon>Dikarya</taxon>
        <taxon>Basidiomycota</taxon>
        <taxon>Agaricomycotina</taxon>
        <taxon>Agaricomycetes</taxon>
        <taxon>Agaricomycetidae</taxon>
        <taxon>Boletales</taxon>
        <taxon>Boletineae</taxon>
        <taxon>Boletaceae</taxon>
        <taxon>Boletoideae</taxon>
        <taxon>Boletus</taxon>
    </lineage>
</organism>
<dbReference type="Pfam" id="PF08583">
    <property type="entry name" value="Cmc1"/>
    <property type="match status" value="1"/>
</dbReference>
<feature type="region of interest" description="Disordered" evidence="4">
    <location>
        <begin position="45"/>
        <end position="78"/>
    </location>
</feature>
<dbReference type="InterPro" id="IPR013892">
    <property type="entry name" value="Cyt_c_biogenesis_Cmc1-like"/>
</dbReference>
<dbReference type="GO" id="GO:0005743">
    <property type="term" value="C:mitochondrial inner membrane"/>
    <property type="evidence" value="ECO:0007669"/>
    <property type="project" value="UniProtKB-SubCell"/>
</dbReference>
<dbReference type="EMBL" id="JAGFBS010000012">
    <property type="protein sequence ID" value="KAG6376072.1"/>
    <property type="molecule type" value="Genomic_DNA"/>
</dbReference>
<feature type="domain" description="BZIP" evidence="5">
    <location>
        <begin position="52"/>
        <end position="66"/>
    </location>
</feature>
<keyword evidence="3" id="KW-0496">Mitochondrion</keyword>
<dbReference type="InterPro" id="IPR004827">
    <property type="entry name" value="bZIP"/>
</dbReference>
<dbReference type="GO" id="GO:0003700">
    <property type="term" value="F:DNA-binding transcription factor activity"/>
    <property type="evidence" value="ECO:0007669"/>
    <property type="project" value="InterPro"/>
</dbReference>
<name>A0A8I2YSM2_9AGAM</name>
<evidence type="ECO:0000313" key="6">
    <source>
        <dbReference type="EMBL" id="KAG6376072.1"/>
    </source>
</evidence>
<comment type="subcellular location">
    <subcellularLocation>
        <location evidence="3">Mitochondrion inner membrane</location>
    </subcellularLocation>
</comment>